<dbReference type="AlphaFoldDB" id="A0A9D2MYN7"/>
<reference evidence="2" key="1">
    <citation type="journal article" date="2021" name="PeerJ">
        <title>Extensive microbial diversity within the chicken gut microbiome revealed by metagenomics and culture.</title>
        <authorList>
            <person name="Gilroy R."/>
            <person name="Ravi A."/>
            <person name="Getino M."/>
            <person name="Pursley I."/>
            <person name="Horton D.L."/>
            <person name="Alikhan N.F."/>
            <person name="Baker D."/>
            <person name="Gharbi K."/>
            <person name="Hall N."/>
            <person name="Watson M."/>
            <person name="Adriaenssens E.M."/>
            <person name="Foster-Nyarko E."/>
            <person name="Jarju S."/>
            <person name="Secka A."/>
            <person name="Antonio M."/>
            <person name="Oren A."/>
            <person name="Chaudhuri R.R."/>
            <person name="La Ragione R."/>
            <person name="Hildebrand F."/>
            <person name="Pallen M.J."/>
        </authorList>
    </citation>
    <scope>NUCLEOTIDE SEQUENCE</scope>
    <source>
        <strain evidence="2">CHK180-15479</strain>
    </source>
</reference>
<comment type="caution">
    <text evidence="2">The sequence shown here is derived from an EMBL/GenBank/DDBJ whole genome shotgun (WGS) entry which is preliminary data.</text>
</comment>
<reference evidence="2" key="2">
    <citation type="submission" date="2021-04" db="EMBL/GenBank/DDBJ databases">
        <authorList>
            <person name="Gilroy R."/>
        </authorList>
    </citation>
    <scope>NUCLEOTIDE SEQUENCE</scope>
    <source>
        <strain evidence="2">CHK180-15479</strain>
    </source>
</reference>
<keyword evidence="2" id="KW-0167">Capsid protein</keyword>
<evidence type="ECO:0000259" key="1">
    <source>
        <dbReference type="Pfam" id="PF12652"/>
    </source>
</evidence>
<protein>
    <submittedName>
        <fullName evidence="2">Spore coat protein CotJB</fullName>
    </submittedName>
</protein>
<sequence>MADRSALLQKMNETSFLLDDLRLYLDTHPLDPQALTAFGQAMNERKQLLAEFAKEFEPLTPDCICPDTNNQTQSCTKYPGQKHFTWTDGPVPWDNQGGA</sequence>
<name>A0A9D2MYN7_9FIRM</name>
<dbReference type="EMBL" id="DWWT01000005">
    <property type="protein sequence ID" value="HJC04876.1"/>
    <property type="molecule type" value="Genomic_DNA"/>
</dbReference>
<dbReference type="Proteomes" id="UP000823910">
    <property type="component" value="Unassembled WGS sequence"/>
</dbReference>
<keyword evidence="2" id="KW-0946">Virion</keyword>
<organism evidence="2 3">
    <name type="scientific">Candidatus Enterocloster excrementipullorum</name>
    <dbReference type="NCBI Taxonomy" id="2838559"/>
    <lineage>
        <taxon>Bacteria</taxon>
        <taxon>Bacillati</taxon>
        <taxon>Bacillota</taxon>
        <taxon>Clostridia</taxon>
        <taxon>Lachnospirales</taxon>
        <taxon>Lachnospiraceae</taxon>
        <taxon>Enterocloster</taxon>
    </lineage>
</organism>
<accession>A0A9D2MYN7</accession>
<feature type="domain" description="Protein CotJB" evidence="1">
    <location>
        <begin position="6"/>
        <end position="94"/>
    </location>
</feature>
<dbReference type="Pfam" id="PF12652">
    <property type="entry name" value="CotJB"/>
    <property type="match status" value="1"/>
</dbReference>
<proteinExistence type="predicted"/>
<dbReference type="InterPro" id="IPR024207">
    <property type="entry name" value="CotJB_dom"/>
</dbReference>
<gene>
    <name evidence="2" type="ORF">H9704_01765</name>
</gene>
<evidence type="ECO:0000313" key="3">
    <source>
        <dbReference type="Proteomes" id="UP000823910"/>
    </source>
</evidence>
<evidence type="ECO:0000313" key="2">
    <source>
        <dbReference type="EMBL" id="HJC04876.1"/>
    </source>
</evidence>